<comment type="function">
    <text evidence="9">Transcription factor that binds specifically to a 5'-AA[AG]G-3' consensus core sequence.</text>
</comment>
<dbReference type="InterPro" id="IPR045174">
    <property type="entry name" value="Dof"/>
</dbReference>
<dbReference type="Proteomes" id="UP001443914">
    <property type="component" value="Unassembled WGS sequence"/>
</dbReference>
<name>A0AAW1GM94_SAPOF</name>
<dbReference type="EMBL" id="JBDFQZ010000014">
    <property type="protein sequence ID" value="KAK9665955.1"/>
    <property type="molecule type" value="Genomic_DNA"/>
</dbReference>
<evidence type="ECO:0000256" key="9">
    <source>
        <dbReference type="RuleBase" id="RU369094"/>
    </source>
</evidence>
<keyword evidence="3 9" id="KW-0862">Zinc</keyword>
<feature type="compositionally biased region" description="Polar residues" evidence="10">
    <location>
        <begin position="84"/>
        <end position="123"/>
    </location>
</feature>
<evidence type="ECO:0000256" key="10">
    <source>
        <dbReference type="SAM" id="MobiDB-lite"/>
    </source>
</evidence>
<keyword evidence="13" id="KW-1185">Reference proteome</keyword>
<sequence>MQDHHQSLGFAQVNVQFPEHEQLRCPRCDSNNTKFCYYNNYNLSQPRHFCKSCKRYWTKGGTLRNIPVGGGCRKSSKRPAATAASKQQQQRVVQNPSASITTVPSSGSGSATFLNQNQSQNPSLKAEPGPIPTPTPGVGPGSDGSGPGLGPGESFTSLLGLASKGQFGNFIEGFCHSGPKLGPGQDSGLDLVQGSGSSSEGFLLSEANCWASYNNAWPDLVINTNPGSKLQ</sequence>
<evidence type="ECO:0000256" key="6">
    <source>
        <dbReference type="ARBA" id="ARBA00023163"/>
    </source>
</evidence>
<evidence type="ECO:0000256" key="4">
    <source>
        <dbReference type="ARBA" id="ARBA00023015"/>
    </source>
</evidence>
<dbReference type="PANTHER" id="PTHR31992:SF345">
    <property type="entry name" value="DOF ZINC FINGER PROTEIN"/>
    <property type="match status" value="1"/>
</dbReference>
<keyword evidence="2 8" id="KW-0863">Zinc-finger</keyword>
<evidence type="ECO:0000256" key="2">
    <source>
        <dbReference type="ARBA" id="ARBA00022771"/>
    </source>
</evidence>
<proteinExistence type="predicted"/>
<dbReference type="PROSITE" id="PS50884">
    <property type="entry name" value="ZF_DOF_2"/>
    <property type="match status" value="1"/>
</dbReference>
<comment type="caution">
    <text evidence="12">The sequence shown here is derived from an EMBL/GenBank/DDBJ whole genome shotgun (WGS) entry which is preliminary data.</text>
</comment>
<keyword evidence="7 8" id="KW-0539">Nucleus</keyword>
<dbReference type="GO" id="GO:0003677">
    <property type="term" value="F:DNA binding"/>
    <property type="evidence" value="ECO:0007669"/>
    <property type="project" value="UniProtKB-UniRule"/>
</dbReference>
<evidence type="ECO:0000256" key="3">
    <source>
        <dbReference type="ARBA" id="ARBA00022833"/>
    </source>
</evidence>
<feature type="domain" description="Dof-type" evidence="11">
    <location>
        <begin position="23"/>
        <end position="77"/>
    </location>
</feature>
<feature type="compositionally biased region" description="Gly residues" evidence="10">
    <location>
        <begin position="138"/>
        <end position="151"/>
    </location>
</feature>
<keyword evidence="6 9" id="KW-0804">Transcription</keyword>
<dbReference type="GO" id="GO:0008270">
    <property type="term" value="F:zinc ion binding"/>
    <property type="evidence" value="ECO:0007669"/>
    <property type="project" value="UniProtKB-KW"/>
</dbReference>
<dbReference type="InterPro" id="IPR003851">
    <property type="entry name" value="Znf_Dof"/>
</dbReference>
<reference evidence="12" key="1">
    <citation type="submission" date="2024-03" db="EMBL/GenBank/DDBJ databases">
        <title>WGS assembly of Saponaria officinalis var. Norfolk2.</title>
        <authorList>
            <person name="Jenkins J."/>
            <person name="Shu S."/>
            <person name="Grimwood J."/>
            <person name="Barry K."/>
            <person name="Goodstein D."/>
            <person name="Schmutz J."/>
            <person name="Leebens-Mack J."/>
            <person name="Osbourn A."/>
        </authorList>
    </citation>
    <scope>NUCLEOTIDE SEQUENCE [LARGE SCALE GENOMIC DNA]</scope>
    <source>
        <strain evidence="12">JIC</strain>
    </source>
</reference>
<evidence type="ECO:0000256" key="1">
    <source>
        <dbReference type="ARBA" id="ARBA00022723"/>
    </source>
</evidence>
<evidence type="ECO:0000256" key="5">
    <source>
        <dbReference type="ARBA" id="ARBA00023125"/>
    </source>
</evidence>
<evidence type="ECO:0000313" key="12">
    <source>
        <dbReference type="EMBL" id="KAK9665955.1"/>
    </source>
</evidence>
<keyword evidence="5 8" id="KW-0238">DNA-binding</keyword>
<dbReference type="AlphaFoldDB" id="A0AAW1GM94"/>
<accession>A0AAW1GM94</accession>
<evidence type="ECO:0000313" key="13">
    <source>
        <dbReference type="Proteomes" id="UP001443914"/>
    </source>
</evidence>
<feature type="region of interest" description="Disordered" evidence="10">
    <location>
        <begin position="67"/>
        <end position="157"/>
    </location>
</feature>
<protein>
    <recommendedName>
        <fullName evidence="9">Dof zinc finger protein</fullName>
    </recommendedName>
</protein>
<evidence type="ECO:0000256" key="8">
    <source>
        <dbReference type="PROSITE-ProRule" id="PRU00071"/>
    </source>
</evidence>
<keyword evidence="1 9" id="KW-0479">Metal-binding</keyword>
<dbReference type="PANTHER" id="PTHR31992">
    <property type="entry name" value="DOF ZINC FINGER PROTEIN DOF1.4-RELATED"/>
    <property type="match status" value="1"/>
</dbReference>
<comment type="subcellular location">
    <subcellularLocation>
        <location evidence="8 9">Nucleus</location>
    </subcellularLocation>
</comment>
<dbReference type="GO" id="GO:0005634">
    <property type="term" value="C:nucleus"/>
    <property type="evidence" value="ECO:0007669"/>
    <property type="project" value="UniProtKB-SubCell"/>
</dbReference>
<dbReference type="Pfam" id="PF02701">
    <property type="entry name" value="Zn_ribbon_Dof"/>
    <property type="match status" value="1"/>
</dbReference>
<dbReference type="GO" id="GO:0003700">
    <property type="term" value="F:DNA-binding transcription factor activity"/>
    <property type="evidence" value="ECO:0007669"/>
    <property type="project" value="UniProtKB-UniRule"/>
</dbReference>
<gene>
    <name evidence="12" type="ORF">RND81_14G148900</name>
</gene>
<keyword evidence="4 9" id="KW-0805">Transcription regulation</keyword>
<dbReference type="PROSITE" id="PS01361">
    <property type="entry name" value="ZF_DOF_1"/>
    <property type="match status" value="1"/>
</dbReference>
<evidence type="ECO:0000256" key="7">
    <source>
        <dbReference type="ARBA" id="ARBA00023242"/>
    </source>
</evidence>
<organism evidence="12 13">
    <name type="scientific">Saponaria officinalis</name>
    <name type="common">Common soapwort</name>
    <name type="synonym">Lychnis saponaria</name>
    <dbReference type="NCBI Taxonomy" id="3572"/>
    <lineage>
        <taxon>Eukaryota</taxon>
        <taxon>Viridiplantae</taxon>
        <taxon>Streptophyta</taxon>
        <taxon>Embryophyta</taxon>
        <taxon>Tracheophyta</taxon>
        <taxon>Spermatophyta</taxon>
        <taxon>Magnoliopsida</taxon>
        <taxon>eudicotyledons</taxon>
        <taxon>Gunneridae</taxon>
        <taxon>Pentapetalae</taxon>
        <taxon>Caryophyllales</taxon>
        <taxon>Caryophyllaceae</taxon>
        <taxon>Caryophylleae</taxon>
        <taxon>Saponaria</taxon>
    </lineage>
</organism>
<evidence type="ECO:0000259" key="11">
    <source>
        <dbReference type="PROSITE" id="PS50884"/>
    </source>
</evidence>